<protein>
    <submittedName>
        <fullName evidence="1">Mobile element protein</fullName>
    </submittedName>
</protein>
<proteinExistence type="predicted"/>
<sequence length="46" mass="5355">MLRIKKLLRRTLNLRDDNAHICETYAMIKILNKLIGLGMPTMKTIV</sequence>
<organism evidence="1 2">
    <name type="scientific">Candidatus Enterovibrio altilux</name>
    <dbReference type="NCBI Taxonomy" id="1927128"/>
    <lineage>
        <taxon>Bacteria</taxon>
        <taxon>Pseudomonadati</taxon>
        <taxon>Pseudomonadota</taxon>
        <taxon>Gammaproteobacteria</taxon>
        <taxon>Vibrionales</taxon>
        <taxon>Vibrionaceae</taxon>
        <taxon>Enterovibrio</taxon>
    </lineage>
</organism>
<evidence type="ECO:0000313" key="1">
    <source>
        <dbReference type="EMBL" id="ATF10513.1"/>
    </source>
</evidence>
<dbReference type="AlphaFoldDB" id="A0A291BBZ7"/>
<evidence type="ECO:0000313" key="2">
    <source>
        <dbReference type="Proteomes" id="UP000218160"/>
    </source>
</evidence>
<reference evidence="2" key="1">
    <citation type="submission" date="2017-04" db="EMBL/GenBank/DDBJ databases">
        <title>Genome evolution of the luminous symbionts of deep sea anglerfish.</title>
        <authorList>
            <person name="Hendry T.A."/>
        </authorList>
    </citation>
    <scope>NUCLEOTIDE SEQUENCE [LARGE SCALE GENOMIC DNA]</scope>
</reference>
<dbReference type="KEGG" id="elux:BTN50_2105"/>
<dbReference type="Proteomes" id="UP000218160">
    <property type="component" value="Chromosome 2"/>
</dbReference>
<keyword evidence="2" id="KW-1185">Reference proteome</keyword>
<accession>A0A291BBZ7</accession>
<dbReference type="EMBL" id="CP020663">
    <property type="protein sequence ID" value="ATF10513.1"/>
    <property type="molecule type" value="Genomic_DNA"/>
</dbReference>
<gene>
    <name evidence="1" type="ORF">BTN50_2105</name>
</gene>
<name>A0A291BBZ7_9GAMM</name>